<keyword evidence="3" id="KW-0378">Hydrolase</keyword>
<accession>L0PHI3</accession>
<dbReference type="GO" id="GO:0003924">
    <property type="term" value="F:GTPase activity"/>
    <property type="evidence" value="ECO:0007669"/>
    <property type="project" value="InterPro"/>
</dbReference>
<reference evidence="6 7" key="1">
    <citation type="journal article" date="2012" name="MBio">
        <title>De novo assembly of the Pneumocystis jirovecii genome from a single bronchoalveolar lavage fluid specimen from a patient.</title>
        <authorList>
            <person name="Cisse O.H."/>
            <person name="Pagni M."/>
            <person name="Hauser P.M."/>
        </authorList>
    </citation>
    <scope>NUCLEOTIDE SEQUENCE [LARGE SCALE GENOMIC DNA]</scope>
    <source>
        <strain evidence="6 7">SE8</strain>
    </source>
</reference>
<organism evidence="7">
    <name type="scientific">Pneumocystis jirovecii</name>
    <name type="common">Human pneumocystis pneumonia agent</name>
    <dbReference type="NCBI Taxonomy" id="42068"/>
    <lineage>
        <taxon>Eukaryota</taxon>
        <taxon>Fungi</taxon>
        <taxon>Dikarya</taxon>
        <taxon>Ascomycota</taxon>
        <taxon>Taphrinomycotina</taxon>
        <taxon>Pneumocystomycetes</taxon>
        <taxon>Pneumocystaceae</taxon>
        <taxon>Pneumocystis</taxon>
    </lineage>
</organism>
<evidence type="ECO:0000256" key="1">
    <source>
        <dbReference type="ARBA" id="ARBA00022490"/>
    </source>
</evidence>
<gene>
    <name evidence="6" type="ORF">PNEJI1_002836</name>
</gene>
<evidence type="ECO:0000256" key="3">
    <source>
        <dbReference type="ARBA" id="ARBA00022801"/>
    </source>
</evidence>
<evidence type="ECO:0000313" key="6">
    <source>
        <dbReference type="EMBL" id="CCJ31529.1"/>
    </source>
</evidence>
<dbReference type="InterPro" id="IPR006073">
    <property type="entry name" value="GTP-bd"/>
</dbReference>
<feature type="domain" description="G" evidence="5">
    <location>
        <begin position="281"/>
        <end position="335"/>
    </location>
</feature>
<dbReference type="InParanoid" id="L0PHI3"/>
<proteinExistence type="predicted"/>
<dbReference type="EMBL" id="CAKM01000339">
    <property type="protein sequence ID" value="CCJ31529.1"/>
    <property type="molecule type" value="Genomic_DNA"/>
</dbReference>
<evidence type="ECO:0000256" key="4">
    <source>
        <dbReference type="ARBA" id="ARBA00023134"/>
    </source>
</evidence>
<comment type="caution">
    <text evidence="6">The sequence shown here is derived from an EMBL/GenBank/DDBJ whole genome shotgun (WGS) entry which is preliminary data.</text>
</comment>
<dbReference type="GO" id="GO:0005829">
    <property type="term" value="C:cytosol"/>
    <property type="evidence" value="ECO:0007669"/>
    <property type="project" value="TreeGrafter"/>
</dbReference>
<evidence type="ECO:0000313" key="7">
    <source>
        <dbReference type="Proteomes" id="UP000010422"/>
    </source>
</evidence>
<dbReference type="Gene3D" id="3.40.50.300">
    <property type="entry name" value="P-loop containing nucleotide triphosphate hydrolases"/>
    <property type="match status" value="1"/>
</dbReference>
<dbReference type="InterPro" id="IPR027417">
    <property type="entry name" value="P-loop_NTPase"/>
</dbReference>
<keyword evidence="1" id="KW-0963">Cytoplasm</keyword>
<dbReference type="AlphaFoldDB" id="L0PHI3"/>
<dbReference type="Proteomes" id="UP000010422">
    <property type="component" value="Unassembled WGS sequence"/>
</dbReference>
<dbReference type="CDD" id="cd01857">
    <property type="entry name" value="HSR1_MMR1"/>
    <property type="match status" value="1"/>
</dbReference>
<evidence type="ECO:0000256" key="2">
    <source>
        <dbReference type="ARBA" id="ARBA00022741"/>
    </source>
</evidence>
<dbReference type="SUPFAM" id="SSF52540">
    <property type="entry name" value="P-loop containing nucleoside triphosphate hydrolases"/>
    <property type="match status" value="1"/>
</dbReference>
<keyword evidence="4" id="KW-0342">GTP-binding</keyword>
<dbReference type="GO" id="GO:0005525">
    <property type="term" value="F:GTP binding"/>
    <property type="evidence" value="ECO:0007669"/>
    <property type="project" value="UniProtKB-KW"/>
</dbReference>
<dbReference type="VEuPathDB" id="FungiDB:PNEJI1_002836"/>
<dbReference type="PANTHER" id="PTHR45709">
    <property type="entry name" value="LARGE SUBUNIT GTPASE 1 HOMOLOG-RELATED"/>
    <property type="match status" value="1"/>
</dbReference>
<dbReference type="STRING" id="1209962.L0PHI3"/>
<dbReference type="GO" id="GO:0000054">
    <property type="term" value="P:ribosomal subunit export from nucleus"/>
    <property type="evidence" value="ECO:0007669"/>
    <property type="project" value="TreeGrafter"/>
</dbReference>
<dbReference type="Pfam" id="PF01926">
    <property type="entry name" value="MMR_HSR1"/>
    <property type="match status" value="1"/>
</dbReference>
<name>L0PHI3_PNEJI</name>
<dbReference type="PANTHER" id="PTHR45709:SF2">
    <property type="entry name" value="LARGE SUBUNIT GTPASE 1 HOMOLOG"/>
    <property type="match status" value="1"/>
</dbReference>
<protein>
    <recommendedName>
        <fullName evidence="5">G domain-containing protein</fullName>
    </recommendedName>
</protein>
<evidence type="ECO:0000259" key="5">
    <source>
        <dbReference type="Pfam" id="PF01926"/>
    </source>
</evidence>
<sequence>MVLTPLQKGKLQNCLGNSLRNEIRNFCKKKPHAYLNSQKDSKSKKLQSITHEKSIDAFLSAISLSEANVVTEKNNIKVIGENQRNILLLPYEKEKELLKIHEQLRSDLIIPRRPYWDSNTTPEELERNEKQAFFDWRRKLASLQEDHDLLLTPFERNIEVWRQLWRVIEKCHLIVQIVDARNPLLFRSKDLEPDLMTLKQRKYWADYFKMKGISYTFFSAILGKNIDKYPVDIKFNICENIKNENVFNGNKENDFFENEETRIVTTNNNNVNIENLEKFYVGLVGYPNVGKSSTINSLIGEKKVSVSATPGKTKHFQTIHITDKLVLCDCPGLVFPNFSTTKADLVCNGILPIDQLQDYMSPLSLIVERIPKYVLESIYGIVIKTESFEENETKIFMPEQFLIEYTISRGIDKSKASRYIIKDYVNGKILFCNPPPGIDPVVFNSEYFNSFKSSIKRYPQTNDSIEENVSERTMLNNKKKIYPFDKNFFCQNESSLELNQKSKEFYYKKYVGPIMTHSFEHNLQNNVLNKSKKHFNVNKRKNNRSRDTLLLATSQTFESKSYLNLELM</sequence>
<keyword evidence="2" id="KW-0547">Nucleotide-binding</keyword>
<dbReference type="FunCoup" id="L0PHI3">
    <property type="interactions" value="723"/>
</dbReference>
<dbReference type="InterPro" id="IPR043358">
    <property type="entry name" value="GNL1-like"/>
</dbReference>